<reference evidence="6" key="1">
    <citation type="submission" date="2021-04" db="EMBL/GenBank/DDBJ databases">
        <title>First draft genome resource for Brassicaceae pathogens Fusarium oxysporum f. sp. raphani and Fusarium oxysporum f. sp. rapae.</title>
        <authorList>
            <person name="Asai S."/>
        </authorList>
    </citation>
    <scope>NUCLEOTIDE SEQUENCE</scope>
    <source>
        <strain evidence="6">Tf1208</strain>
    </source>
</reference>
<dbReference type="Pfam" id="PF03055">
    <property type="entry name" value="RPE65"/>
    <property type="match status" value="1"/>
</dbReference>
<dbReference type="Proteomes" id="UP000694050">
    <property type="component" value="Unassembled WGS sequence"/>
</dbReference>
<evidence type="ECO:0000256" key="5">
    <source>
        <dbReference type="PIRSR" id="PIRSR604294-1"/>
    </source>
</evidence>
<feature type="binding site" evidence="5">
    <location>
        <position position="89"/>
    </location>
    <ligand>
        <name>Fe cation</name>
        <dbReference type="ChEBI" id="CHEBI:24875"/>
        <note>catalytic</note>
    </ligand>
</feature>
<evidence type="ECO:0000256" key="4">
    <source>
        <dbReference type="ARBA" id="ARBA00023004"/>
    </source>
</evidence>
<dbReference type="GO" id="GO:0016121">
    <property type="term" value="P:carotene catabolic process"/>
    <property type="evidence" value="ECO:0007669"/>
    <property type="project" value="TreeGrafter"/>
</dbReference>
<proteinExistence type="inferred from homology"/>
<comment type="similarity">
    <text evidence="1">Belongs to the carotenoid oxygenase family.</text>
</comment>
<evidence type="ECO:0000256" key="3">
    <source>
        <dbReference type="ARBA" id="ARBA00023002"/>
    </source>
</evidence>
<evidence type="ECO:0000256" key="1">
    <source>
        <dbReference type="ARBA" id="ARBA00006787"/>
    </source>
</evidence>
<dbReference type="PANTHER" id="PTHR10543:SF89">
    <property type="entry name" value="CAROTENOID 9,10(9',10')-CLEAVAGE DIOXYGENASE 1"/>
    <property type="match status" value="1"/>
</dbReference>
<organism evidence="6 7">
    <name type="scientific">Fusarium oxysporum f. sp. rapae</name>
    <dbReference type="NCBI Taxonomy" id="485398"/>
    <lineage>
        <taxon>Eukaryota</taxon>
        <taxon>Fungi</taxon>
        <taxon>Dikarya</taxon>
        <taxon>Ascomycota</taxon>
        <taxon>Pezizomycotina</taxon>
        <taxon>Sordariomycetes</taxon>
        <taxon>Hypocreomycetidae</taxon>
        <taxon>Hypocreales</taxon>
        <taxon>Nectriaceae</taxon>
        <taxon>Fusarium</taxon>
        <taxon>Fusarium oxysporum species complex</taxon>
    </lineage>
</organism>
<evidence type="ECO:0000256" key="2">
    <source>
        <dbReference type="ARBA" id="ARBA00022723"/>
    </source>
</evidence>
<dbReference type="PANTHER" id="PTHR10543">
    <property type="entry name" value="BETA-CAROTENE DIOXYGENASE"/>
    <property type="match status" value="1"/>
</dbReference>
<sequence length="128" mass="14453">MKARYVDTERLKFERGAGQTLFGLYRNPFTNHPCVRAAVDSTASTNLVYWGDQLLVLIEGGLPYAMDPDTLETRGYDPFKVPGITFTAHLKVDPISEELIVYGYEAKGLWTRDIVVYSLDKTGFVKNQ</sequence>
<gene>
    <name evidence="6" type="primary">lsdB</name>
    <name evidence="6" type="ORF">Forpe1208_v014403</name>
</gene>
<protein>
    <submittedName>
        <fullName evidence="6">Lignostilbene-alpha,beta-dioxygenase isozyme III</fullName>
    </submittedName>
</protein>
<keyword evidence="4 5" id="KW-0408">Iron</keyword>
<comment type="caution">
    <text evidence="6">The sequence shown here is derived from an EMBL/GenBank/DDBJ whole genome shotgun (WGS) entry which is preliminary data.</text>
</comment>
<dbReference type="GO" id="GO:0010436">
    <property type="term" value="F:carotenoid dioxygenase activity"/>
    <property type="evidence" value="ECO:0007669"/>
    <property type="project" value="TreeGrafter"/>
</dbReference>
<evidence type="ECO:0000313" key="6">
    <source>
        <dbReference type="EMBL" id="KAG7406684.1"/>
    </source>
</evidence>
<comment type="cofactor">
    <cofactor evidence="5">
        <name>Fe(2+)</name>
        <dbReference type="ChEBI" id="CHEBI:29033"/>
    </cofactor>
    <text evidence="5">Binds 1 Fe(2+) ion per subunit.</text>
</comment>
<keyword evidence="3" id="KW-0560">Oxidoreductase</keyword>
<name>A0A8J5TRD6_FUSOX</name>
<dbReference type="EMBL" id="JAELUQ010000011">
    <property type="protein sequence ID" value="KAG7406684.1"/>
    <property type="molecule type" value="Genomic_DNA"/>
</dbReference>
<keyword evidence="2 5" id="KW-0479">Metal-binding</keyword>
<accession>A0A8J5TRD6</accession>
<dbReference type="GO" id="GO:0046872">
    <property type="term" value="F:metal ion binding"/>
    <property type="evidence" value="ECO:0007669"/>
    <property type="project" value="UniProtKB-KW"/>
</dbReference>
<dbReference type="AlphaFoldDB" id="A0A8J5TRD6"/>
<dbReference type="InterPro" id="IPR004294">
    <property type="entry name" value="Carotenoid_Oase"/>
</dbReference>
<evidence type="ECO:0000313" key="7">
    <source>
        <dbReference type="Proteomes" id="UP000694050"/>
    </source>
</evidence>